<reference evidence="3" key="1">
    <citation type="submission" date="2023-05" db="EMBL/GenBank/DDBJ databases">
        <title>Anaerotaeda fermentans gen. nov., sp. nov., a novel anaerobic planctomycete of the new family within the order Sedimentisphaerales isolated from Taman Peninsula, Russia.</title>
        <authorList>
            <person name="Khomyakova M.A."/>
            <person name="Merkel A.Y."/>
            <person name="Slobodkin A.I."/>
        </authorList>
    </citation>
    <scope>NUCLEOTIDE SEQUENCE</scope>
    <source>
        <strain evidence="3">M17dextr</strain>
    </source>
</reference>
<feature type="compositionally biased region" description="Pro residues" evidence="1">
    <location>
        <begin position="412"/>
        <end position="430"/>
    </location>
</feature>
<feature type="domain" description="AAA" evidence="2">
    <location>
        <begin position="1"/>
        <end position="176"/>
    </location>
</feature>
<dbReference type="PANTHER" id="PTHR13696">
    <property type="entry name" value="P-LOOP CONTAINING NUCLEOSIDE TRIPHOSPHATE HYDROLASE"/>
    <property type="match status" value="1"/>
</dbReference>
<evidence type="ECO:0000259" key="2">
    <source>
        <dbReference type="Pfam" id="PF13614"/>
    </source>
</evidence>
<organism evidence="3 4">
    <name type="scientific">Anaerobaca lacustris</name>
    <dbReference type="NCBI Taxonomy" id="3044600"/>
    <lineage>
        <taxon>Bacteria</taxon>
        <taxon>Pseudomonadati</taxon>
        <taxon>Planctomycetota</taxon>
        <taxon>Phycisphaerae</taxon>
        <taxon>Sedimentisphaerales</taxon>
        <taxon>Anaerobacaceae</taxon>
        <taxon>Anaerobaca</taxon>
    </lineage>
</organism>
<sequence length="459" mass="49595">MRTIAVLNQKGGVGKTTTTANIAAALAASGQRVVAIDLDPQAHLTIHLGVEPQTVQPGSYEVLTQSADFEQSLMMVRSNLWLMGANINLVGAETELVSVVGREIILREAMQSAQDRFDFCVIDCAPSLGLLSLNALAASQEVLIPLQPHFLALQGFGKLLQTVDLVNKRINRELKVSGVLLCMFDTRASLPNEVRADIERFLDNARGSACAWADARLVPTFIRRNIKLAEAPSYGKTIFEYDPTCNGAEDYRRVAQFFLGVQPAPERDEESEPAQEFAPEAVPDAQATPAETARVEWEPEAAPAGSEAGVTYEEIDDLLGDPDEPIPFDSESDPADDVESIVESELQSWSGGGHETPPSATADSEGVEPSPSPSDLRLPPVEPLIQDEGQVEAEAPDEGFGSAPIEIREVYPPVPRRYSPPPLKSYPIPPSRRSQESPTDDDASNESAPPESDSPDHLP</sequence>
<dbReference type="RefSeq" id="WP_349245483.1">
    <property type="nucleotide sequence ID" value="NZ_JASCXX010000016.1"/>
</dbReference>
<evidence type="ECO:0000256" key="1">
    <source>
        <dbReference type="SAM" id="MobiDB-lite"/>
    </source>
</evidence>
<evidence type="ECO:0000313" key="4">
    <source>
        <dbReference type="Proteomes" id="UP001431776"/>
    </source>
</evidence>
<dbReference type="Proteomes" id="UP001431776">
    <property type="component" value="Unassembled WGS sequence"/>
</dbReference>
<gene>
    <name evidence="3" type="ORF">QJ522_13530</name>
</gene>
<feature type="region of interest" description="Disordered" evidence="1">
    <location>
        <begin position="264"/>
        <end position="459"/>
    </location>
</feature>
<comment type="caution">
    <text evidence="3">The sequence shown here is derived from an EMBL/GenBank/DDBJ whole genome shotgun (WGS) entry which is preliminary data.</text>
</comment>
<dbReference type="Gene3D" id="3.40.50.300">
    <property type="entry name" value="P-loop containing nucleotide triphosphate hydrolases"/>
    <property type="match status" value="1"/>
</dbReference>
<dbReference type="InterPro" id="IPR025669">
    <property type="entry name" value="AAA_dom"/>
</dbReference>
<dbReference type="FunFam" id="3.40.50.300:FF:000285">
    <property type="entry name" value="Sporulation initiation inhibitor Soj"/>
    <property type="match status" value="1"/>
</dbReference>
<dbReference type="PANTHER" id="PTHR13696:SF52">
    <property type="entry name" value="PARA FAMILY PROTEIN CT_582"/>
    <property type="match status" value="1"/>
</dbReference>
<proteinExistence type="predicted"/>
<dbReference type="EMBL" id="JASCXX010000016">
    <property type="protein sequence ID" value="MDI6450074.1"/>
    <property type="molecule type" value="Genomic_DNA"/>
</dbReference>
<accession>A0AAW6U0P8</accession>
<dbReference type="AlphaFoldDB" id="A0AAW6U0P8"/>
<evidence type="ECO:0000313" key="3">
    <source>
        <dbReference type="EMBL" id="MDI6450074.1"/>
    </source>
</evidence>
<name>A0AAW6U0P8_9BACT</name>
<keyword evidence="4" id="KW-1185">Reference proteome</keyword>
<dbReference type="Pfam" id="PF13614">
    <property type="entry name" value="AAA_31"/>
    <property type="match status" value="1"/>
</dbReference>
<dbReference type="CDD" id="cd02042">
    <property type="entry name" value="ParAB_family"/>
    <property type="match status" value="1"/>
</dbReference>
<dbReference type="InterPro" id="IPR050678">
    <property type="entry name" value="DNA_Partitioning_ATPase"/>
</dbReference>
<protein>
    <submittedName>
        <fullName evidence="3">AAA family ATPase</fullName>
    </submittedName>
</protein>
<dbReference type="SUPFAM" id="SSF52540">
    <property type="entry name" value="P-loop containing nucleoside triphosphate hydrolases"/>
    <property type="match status" value="1"/>
</dbReference>
<feature type="compositionally biased region" description="Low complexity" evidence="1">
    <location>
        <begin position="300"/>
        <end position="309"/>
    </location>
</feature>
<feature type="compositionally biased region" description="Acidic residues" evidence="1">
    <location>
        <begin position="313"/>
        <end position="342"/>
    </location>
</feature>
<dbReference type="InterPro" id="IPR027417">
    <property type="entry name" value="P-loop_NTPase"/>
</dbReference>